<dbReference type="EMBL" id="FP929061">
    <property type="protein sequence ID" value="CBL39881.1"/>
    <property type="molecule type" value="Genomic_DNA"/>
</dbReference>
<evidence type="ECO:0000313" key="1">
    <source>
        <dbReference type="EMBL" id="CBL39881.1"/>
    </source>
</evidence>
<dbReference type="KEGG" id="bprl:CL2_31220"/>
<proteinExistence type="predicted"/>
<reference evidence="1 2" key="2">
    <citation type="submission" date="2010-03" db="EMBL/GenBank/DDBJ databases">
        <authorList>
            <person name="Pajon A."/>
        </authorList>
    </citation>
    <scope>NUCLEOTIDE SEQUENCE [LARGE SCALE GENOMIC DNA]</scope>
    <source>
        <strain evidence="1 2">SSC/2</strain>
    </source>
</reference>
<gene>
    <name evidence="1" type="ORF">CL2_31220</name>
</gene>
<accession>D4MWW5</accession>
<dbReference type="AlphaFoldDB" id="D4MWW5"/>
<sequence>MQQVMHLFFYTKKKFQMKIKIIMNQIY</sequence>
<organism evidence="1 2">
    <name type="scientific">Anaerostipes hadrus</name>
    <dbReference type="NCBI Taxonomy" id="649756"/>
    <lineage>
        <taxon>Bacteria</taxon>
        <taxon>Bacillati</taxon>
        <taxon>Bacillota</taxon>
        <taxon>Clostridia</taxon>
        <taxon>Lachnospirales</taxon>
        <taxon>Lachnospiraceae</taxon>
        <taxon>Anaerostipes</taxon>
    </lineage>
</organism>
<dbReference type="Proteomes" id="UP000008960">
    <property type="component" value="Chromosome"/>
</dbReference>
<reference evidence="1 2" key="1">
    <citation type="submission" date="2010-03" db="EMBL/GenBank/DDBJ databases">
        <title>The genome sequence of Clostridiales sp. SSC/2.</title>
        <authorList>
            <consortium name="metaHIT consortium -- http://www.metahit.eu/"/>
            <person name="Pajon A."/>
            <person name="Turner K."/>
            <person name="Parkhill J."/>
            <person name="Duncan S."/>
            <person name="Flint H."/>
        </authorList>
    </citation>
    <scope>NUCLEOTIDE SEQUENCE [LARGE SCALE GENOMIC DNA]</scope>
    <source>
        <strain evidence="1 2">SSC/2</strain>
    </source>
</reference>
<name>D4MWW5_ANAHA</name>
<evidence type="ECO:0000313" key="2">
    <source>
        <dbReference type="Proteomes" id="UP000008960"/>
    </source>
</evidence>
<protein>
    <submittedName>
        <fullName evidence="1">Uncharacterized protein</fullName>
    </submittedName>
</protein>